<sequence>MRGKVSIENRGGGFVGPTANEWVRYYSALVEFMGLALGPDYEIALHDVKRRQIVAIANGHVSGRSIGAPPTSLAMQIIAEKSYLSQNWKLNYRGVSEDGKVLRCSTFFIKDERGELVGMICINFDDSRYRELSEKVFALCHPNDYVSRNISIQQAPLPLTLAESGDQETFYNSITAATDDAFRAVMNTTGVSPDRLTQGEKIRIIQLLDERGIFMLKGATQAVAQRLSCSQATMYRYLSKINRGKAAKTELG</sequence>
<dbReference type="EMBL" id="VSSQ01001615">
    <property type="protein sequence ID" value="MPM09809.1"/>
    <property type="molecule type" value="Genomic_DNA"/>
</dbReference>
<comment type="caution">
    <text evidence="3">The sequence shown here is derived from an EMBL/GenBank/DDBJ whole genome shotgun (WGS) entry which is preliminary data.</text>
</comment>
<organism evidence="3">
    <name type="scientific">bioreactor metagenome</name>
    <dbReference type="NCBI Taxonomy" id="1076179"/>
    <lineage>
        <taxon>unclassified sequences</taxon>
        <taxon>metagenomes</taxon>
        <taxon>ecological metagenomes</taxon>
    </lineage>
</organism>
<dbReference type="InterPro" id="IPR039446">
    <property type="entry name" value="DauR-like"/>
</dbReference>
<dbReference type="PANTHER" id="PTHR35568">
    <property type="entry name" value="TRANSCRIPTIONAL REGULATOR DAUR"/>
    <property type="match status" value="1"/>
</dbReference>
<gene>
    <name evidence="3" type="ORF">SDC9_56132</name>
</gene>
<evidence type="ECO:0008006" key="4">
    <source>
        <dbReference type="Google" id="ProtNLM"/>
    </source>
</evidence>
<feature type="domain" description="YheO-like" evidence="1">
    <location>
        <begin position="25"/>
        <end position="133"/>
    </location>
</feature>
<dbReference type="AlphaFoldDB" id="A0A644X148"/>
<accession>A0A644X148</accession>
<evidence type="ECO:0000259" key="2">
    <source>
        <dbReference type="Pfam" id="PF13309"/>
    </source>
</evidence>
<dbReference type="Pfam" id="PF13309">
    <property type="entry name" value="HTH_22"/>
    <property type="match status" value="1"/>
</dbReference>
<feature type="domain" description="Transcriptional regulator DauR-like HTH" evidence="2">
    <location>
        <begin position="179"/>
        <end position="238"/>
    </location>
</feature>
<name>A0A644X148_9ZZZZ</name>
<evidence type="ECO:0000259" key="1">
    <source>
        <dbReference type="Pfam" id="PF08348"/>
    </source>
</evidence>
<reference evidence="3" key="1">
    <citation type="submission" date="2019-08" db="EMBL/GenBank/DDBJ databases">
        <authorList>
            <person name="Kucharzyk K."/>
            <person name="Murdoch R.W."/>
            <person name="Higgins S."/>
            <person name="Loffler F."/>
        </authorList>
    </citation>
    <scope>NUCLEOTIDE SEQUENCE</scope>
</reference>
<dbReference type="InterPro" id="IPR013559">
    <property type="entry name" value="YheO"/>
</dbReference>
<dbReference type="Pfam" id="PF08348">
    <property type="entry name" value="PAS_6"/>
    <property type="match status" value="1"/>
</dbReference>
<protein>
    <recommendedName>
        <fullName evidence="4">Transcriptional regulator DauR</fullName>
    </recommendedName>
</protein>
<proteinExistence type="predicted"/>
<dbReference type="PANTHER" id="PTHR35568:SF1">
    <property type="entry name" value="TRANSCRIPTIONAL REGULATOR DAUR"/>
    <property type="match status" value="1"/>
</dbReference>
<evidence type="ECO:0000313" key="3">
    <source>
        <dbReference type="EMBL" id="MPM09809.1"/>
    </source>
</evidence>
<dbReference type="InterPro" id="IPR039445">
    <property type="entry name" value="DauR-like_HTH"/>
</dbReference>